<dbReference type="AlphaFoldDB" id="A0A7V7RJC9"/>
<organism evidence="2 3">
    <name type="scientific">Bacillus mesophilum</name>
    <dbReference type="NCBI Taxonomy" id="1071718"/>
    <lineage>
        <taxon>Bacteria</taxon>
        <taxon>Bacillati</taxon>
        <taxon>Bacillota</taxon>
        <taxon>Bacilli</taxon>
        <taxon>Bacillales</taxon>
        <taxon>Bacillaceae</taxon>
        <taxon>Bacillus</taxon>
    </lineage>
</organism>
<dbReference type="EMBL" id="WBOT01000006">
    <property type="protein sequence ID" value="KAB2330934.1"/>
    <property type="molecule type" value="Genomic_DNA"/>
</dbReference>
<comment type="caution">
    <text evidence="2">The sequence shown here is derived from an EMBL/GenBank/DDBJ whole genome shotgun (WGS) entry which is preliminary data.</text>
</comment>
<feature type="domain" description="IDEAL" evidence="1">
    <location>
        <begin position="36"/>
        <end position="69"/>
    </location>
</feature>
<gene>
    <name evidence="2" type="ORF">F7732_17135</name>
</gene>
<dbReference type="InterPro" id="IPR027393">
    <property type="entry name" value="Virus_scaffolding_prot_C"/>
</dbReference>
<evidence type="ECO:0000313" key="3">
    <source>
        <dbReference type="Proteomes" id="UP000441354"/>
    </source>
</evidence>
<dbReference type="Pfam" id="PF08858">
    <property type="entry name" value="IDEAL"/>
    <property type="match status" value="1"/>
</dbReference>
<dbReference type="Gene3D" id="4.10.810.10">
    <property type="entry name" value="Virus Scaffolding Protein, Chain A"/>
    <property type="match status" value="1"/>
</dbReference>
<dbReference type="Proteomes" id="UP000441354">
    <property type="component" value="Unassembled WGS sequence"/>
</dbReference>
<dbReference type="InterPro" id="IPR014957">
    <property type="entry name" value="IDEAL_dom"/>
</dbReference>
<name>A0A7V7RJC9_9BACI</name>
<accession>A0A7V7RJC9</accession>
<keyword evidence="3" id="KW-1185">Reference proteome</keyword>
<proteinExistence type="predicted"/>
<sequence length="78" mass="9297">MKDQSNTELMKARAMKRKRLKEDFILELYIDMLVYEAELLHKKELLVKKIDRAIDQRDKSQFMTLAKEYAGLTKQFGT</sequence>
<evidence type="ECO:0000259" key="1">
    <source>
        <dbReference type="Pfam" id="PF08858"/>
    </source>
</evidence>
<reference evidence="2 3" key="1">
    <citation type="journal article" date="2014" name="Arch. Microbiol.">
        <title>Bacillus mesophilum sp. nov., strain IITR-54T, a novel 4-chlorobiphenyl dechlorinating bacterium.</title>
        <authorList>
            <person name="Manickam N."/>
            <person name="Singh N.K."/>
            <person name="Bajaj A."/>
            <person name="Kumar R.M."/>
            <person name="Kaur G."/>
            <person name="Kaur N."/>
            <person name="Bala M."/>
            <person name="Kumar A."/>
            <person name="Mayilraj S."/>
        </authorList>
    </citation>
    <scope>NUCLEOTIDE SEQUENCE [LARGE SCALE GENOMIC DNA]</scope>
    <source>
        <strain evidence="2 3">IITR-54</strain>
    </source>
</reference>
<protein>
    <submittedName>
        <fullName evidence="2">IDEAL domain-containing protein</fullName>
    </submittedName>
</protein>
<evidence type="ECO:0000313" key="2">
    <source>
        <dbReference type="EMBL" id="KAB2330934.1"/>
    </source>
</evidence>